<accession>A0ACC5YD04</accession>
<comment type="caution">
    <text evidence="1">The sequence shown here is derived from an EMBL/GenBank/DDBJ whole genome shotgun (WGS) entry which is preliminary data.</text>
</comment>
<gene>
    <name evidence="1" type="ORF">PDJAM_G00226030</name>
</gene>
<reference evidence="1" key="1">
    <citation type="submission" date="2020-02" db="EMBL/GenBank/DDBJ databases">
        <title>Genome sequencing of the panga catfish, Pangasius djambal.</title>
        <authorList>
            <person name="Wen M."/>
            <person name="Zahm M."/>
            <person name="Roques C."/>
            <person name="Cabau C."/>
            <person name="Klopp C."/>
            <person name="Donnadieu C."/>
            <person name="Jouanno E."/>
            <person name="Avarre J.-C."/>
            <person name="Campet M."/>
            <person name="Ha T."/>
            <person name="Dugue R."/>
            <person name="Lampietro C."/>
            <person name="Louis A."/>
            <person name="Herpin A."/>
            <person name="Echchiki A."/>
            <person name="Berthelot C."/>
            <person name="Parey E."/>
            <person name="Roest-Crollius H."/>
            <person name="Braasch I."/>
            <person name="Postlethwait J.H."/>
            <person name="Bobe J."/>
            <person name="Montfort J."/>
            <person name="Bouchez O."/>
            <person name="Begum T."/>
            <person name="Schartl M."/>
            <person name="Gustiano R."/>
            <person name="Guiguen Y."/>
        </authorList>
    </citation>
    <scope>NUCLEOTIDE SEQUENCE</scope>
    <source>
        <strain evidence="1">Pdj_M5554</strain>
    </source>
</reference>
<evidence type="ECO:0000313" key="2">
    <source>
        <dbReference type="Proteomes" id="UP000830395"/>
    </source>
</evidence>
<evidence type="ECO:0000313" key="1">
    <source>
        <dbReference type="EMBL" id="MCJ8733645.1"/>
    </source>
</evidence>
<sequence>MSGTLCAVAVMRVSAVLRDCVDQLAVLGHIMSGTQRDTTAAAAATVSEDISAVLEQQRAAELHLKAARGGQAEAGGVSEAVQELHRTQRELERTLMDSPISSDYISKVQRDRRFAAQLITKLLTELIEEGTFHSLIHTVEEEKRIKAQLQDIITSEEEDRLRIKTLQKELLDICKETTLQIQRTADRTLEKYGYVVTEQIRFPRRRFAAQLITKLLTELIEEGTFHSLIHTVEEEKRIKAQLQDIITSEEEDRLRIKTLQKELLDICKETTLQIQERDKMAAHLEDQLQEWKMKKSLQEKYESNSTQLLVYQGQKLNSHNEKQLEAEIEMLKKKLKEEEKAHEELEVFLKNNQTSLEEKLEHWMERYDNDTEDKQRELNTLKTNKSNNLAQLQDLAKKYRDSEQVIIEDRLEKEKLRKQLEREHLQRNAAIKIQSWWRGTLVRKGLGPFQKAKKPKQKKEGKKGKKKK</sequence>
<protein>
    <submittedName>
        <fullName evidence="1">Uncharacterized protein</fullName>
    </submittedName>
</protein>
<organism evidence="1 2">
    <name type="scientific">Pangasius djambal</name>
    <dbReference type="NCBI Taxonomy" id="1691987"/>
    <lineage>
        <taxon>Eukaryota</taxon>
        <taxon>Metazoa</taxon>
        <taxon>Chordata</taxon>
        <taxon>Craniata</taxon>
        <taxon>Vertebrata</taxon>
        <taxon>Euteleostomi</taxon>
        <taxon>Actinopterygii</taxon>
        <taxon>Neopterygii</taxon>
        <taxon>Teleostei</taxon>
        <taxon>Ostariophysi</taxon>
        <taxon>Siluriformes</taxon>
        <taxon>Pangasiidae</taxon>
        <taxon>Pangasius</taxon>
    </lineage>
</organism>
<dbReference type="Proteomes" id="UP000830395">
    <property type="component" value="Chromosome 6"/>
</dbReference>
<dbReference type="EMBL" id="CM040980">
    <property type="protein sequence ID" value="MCJ8733645.1"/>
    <property type="molecule type" value="Genomic_DNA"/>
</dbReference>
<keyword evidence="2" id="KW-1185">Reference proteome</keyword>
<proteinExistence type="predicted"/>
<name>A0ACC5YD04_9TELE</name>